<evidence type="ECO:0000256" key="2">
    <source>
        <dbReference type="SAM" id="MobiDB-lite"/>
    </source>
</evidence>
<keyword evidence="3" id="KW-0472">Membrane</keyword>
<dbReference type="GO" id="GO:0042302">
    <property type="term" value="F:structural constituent of cuticle"/>
    <property type="evidence" value="ECO:0007669"/>
    <property type="project" value="InterPro"/>
</dbReference>
<name>A0A7E4W6D0_PANRE</name>
<dbReference type="PANTHER" id="PTHR24637">
    <property type="entry name" value="COLLAGEN"/>
    <property type="match status" value="1"/>
</dbReference>
<evidence type="ECO:0000256" key="3">
    <source>
        <dbReference type="SAM" id="Phobius"/>
    </source>
</evidence>
<feature type="domain" description="Nematode cuticle collagen N-terminal" evidence="4">
    <location>
        <begin position="36"/>
        <end position="88"/>
    </location>
</feature>
<feature type="region of interest" description="Disordered" evidence="2">
    <location>
        <begin position="133"/>
        <end position="376"/>
    </location>
</feature>
<keyword evidence="5" id="KW-1185">Reference proteome</keyword>
<dbReference type="Pfam" id="PF01391">
    <property type="entry name" value="Collagen"/>
    <property type="match status" value="2"/>
</dbReference>
<reference evidence="5" key="1">
    <citation type="journal article" date="2013" name="Genetics">
        <title>The draft genome and transcriptome of Panagrellus redivivus are shaped by the harsh demands of a free-living lifestyle.</title>
        <authorList>
            <person name="Srinivasan J."/>
            <person name="Dillman A.R."/>
            <person name="Macchietto M.G."/>
            <person name="Heikkinen L."/>
            <person name="Lakso M."/>
            <person name="Fracchia K.M."/>
            <person name="Antoshechkin I."/>
            <person name="Mortazavi A."/>
            <person name="Wong G."/>
            <person name="Sternberg P.W."/>
        </authorList>
    </citation>
    <scope>NUCLEOTIDE SEQUENCE [LARGE SCALE GENOMIC DNA]</scope>
    <source>
        <strain evidence="5">MT8872</strain>
    </source>
</reference>
<dbReference type="PANTHER" id="PTHR24637:SF390">
    <property type="entry name" value="CUTICLE COLLAGEN 14"/>
    <property type="match status" value="1"/>
</dbReference>
<dbReference type="Proteomes" id="UP000492821">
    <property type="component" value="Unassembled WGS sequence"/>
</dbReference>
<feature type="compositionally biased region" description="Pro residues" evidence="2">
    <location>
        <begin position="334"/>
        <end position="347"/>
    </location>
</feature>
<evidence type="ECO:0000313" key="6">
    <source>
        <dbReference type="WBParaSite" id="Pan_g7140.t1"/>
    </source>
</evidence>
<proteinExistence type="predicted"/>
<dbReference type="Pfam" id="PF01484">
    <property type="entry name" value="Col_cuticle_N"/>
    <property type="match status" value="1"/>
</dbReference>
<dbReference type="InterPro" id="IPR008160">
    <property type="entry name" value="Collagen"/>
</dbReference>
<evidence type="ECO:0000259" key="4">
    <source>
        <dbReference type="SMART" id="SM01088"/>
    </source>
</evidence>
<evidence type="ECO:0000313" key="5">
    <source>
        <dbReference type="Proteomes" id="UP000492821"/>
    </source>
</evidence>
<dbReference type="InterPro" id="IPR002486">
    <property type="entry name" value="Col_cuticle_N"/>
</dbReference>
<protein>
    <submittedName>
        <fullName evidence="6">Col_cuticle_N domain-containing protein</fullName>
    </submittedName>
</protein>
<sequence>MDSPYKILHNCSPSSVRTLIMDDDPKKAAQRQSLKPIAFAATVFSTVAITSCMIAFPLILHYIQTLESNVQLDLDFCKTRARDMWKEVIDIRTGGKKDSARLARIIMTQRRLQKRDTIADFWNRRLHDFQLRDDPVESGTRSGSGYGGETYNTPKPDYAVQQPDPYTATKTDQFVETPSTGCCSCQRGPPGVEGPPGRDGIDGIDGEPGQIGPQGPPAPPGPDPQSLFPPQCPCEAPPGEAGPKGIPGPDGPPGPPGQNGEDGKPGDQGPRGPPGLKGPQGQPGRPGPPGEPGTYRTEVGQPGRPGAPGRPGPPGPVGSPGKVGTDGPSGKPGIPGPPGPPGQPGPNGPIGDAGKQGDAGAPGECSCPPPRLAPGY</sequence>
<dbReference type="SMART" id="SM01088">
    <property type="entry name" value="Col_cuticle_N"/>
    <property type="match status" value="1"/>
</dbReference>
<keyword evidence="3" id="KW-1133">Transmembrane helix</keyword>
<evidence type="ECO:0000256" key="1">
    <source>
        <dbReference type="ARBA" id="ARBA00022737"/>
    </source>
</evidence>
<feature type="compositionally biased region" description="Pro residues" evidence="2">
    <location>
        <begin position="367"/>
        <end position="376"/>
    </location>
</feature>
<accession>A0A7E4W6D0</accession>
<dbReference type="AlphaFoldDB" id="A0A7E4W6D0"/>
<keyword evidence="3" id="KW-0812">Transmembrane</keyword>
<feature type="compositionally biased region" description="Pro residues" evidence="2">
    <location>
        <begin position="308"/>
        <end position="317"/>
    </location>
</feature>
<reference evidence="6" key="2">
    <citation type="submission" date="2020-10" db="UniProtKB">
        <authorList>
            <consortium name="WormBaseParasite"/>
        </authorList>
    </citation>
    <scope>IDENTIFICATION</scope>
</reference>
<feature type="compositionally biased region" description="Polar residues" evidence="2">
    <location>
        <begin position="168"/>
        <end position="181"/>
    </location>
</feature>
<feature type="transmembrane region" description="Helical" evidence="3">
    <location>
        <begin position="37"/>
        <end position="63"/>
    </location>
</feature>
<dbReference type="WBParaSite" id="Pan_g7140.t1">
    <property type="protein sequence ID" value="Pan_g7140.t1"/>
    <property type="gene ID" value="Pan_g7140"/>
</dbReference>
<organism evidence="5 6">
    <name type="scientific">Panagrellus redivivus</name>
    <name type="common">Microworm</name>
    <dbReference type="NCBI Taxonomy" id="6233"/>
    <lineage>
        <taxon>Eukaryota</taxon>
        <taxon>Metazoa</taxon>
        <taxon>Ecdysozoa</taxon>
        <taxon>Nematoda</taxon>
        <taxon>Chromadorea</taxon>
        <taxon>Rhabditida</taxon>
        <taxon>Tylenchina</taxon>
        <taxon>Panagrolaimomorpha</taxon>
        <taxon>Panagrolaimoidea</taxon>
        <taxon>Panagrolaimidae</taxon>
        <taxon>Panagrellus</taxon>
    </lineage>
</organism>
<keyword evidence="1" id="KW-0677">Repeat</keyword>
<feature type="compositionally biased region" description="Pro residues" evidence="2">
    <location>
        <begin position="214"/>
        <end position="223"/>
    </location>
</feature>